<dbReference type="PANTHER" id="PTHR30204:SF67">
    <property type="entry name" value="HTH-TYPE TRANSCRIPTIONAL REGULATOR MLRA-RELATED"/>
    <property type="match status" value="1"/>
</dbReference>
<evidence type="ECO:0000256" key="1">
    <source>
        <dbReference type="ARBA" id="ARBA00023015"/>
    </source>
</evidence>
<dbReference type="CDD" id="cd01104">
    <property type="entry name" value="HTH_MlrA-CarA"/>
    <property type="match status" value="1"/>
</dbReference>
<dbReference type="SMART" id="SM00422">
    <property type="entry name" value="HTH_MERR"/>
    <property type="match status" value="1"/>
</dbReference>
<proteinExistence type="predicted"/>
<dbReference type="SUPFAM" id="SSF46955">
    <property type="entry name" value="Putative DNA-binding domain"/>
    <property type="match status" value="1"/>
</dbReference>
<dbReference type="PANTHER" id="PTHR30204">
    <property type="entry name" value="REDOX-CYCLING DRUG-SENSING TRANSCRIPTIONAL ACTIVATOR SOXR"/>
    <property type="match status" value="1"/>
</dbReference>
<dbReference type="GO" id="GO:0003700">
    <property type="term" value="F:DNA-binding transcription factor activity"/>
    <property type="evidence" value="ECO:0007669"/>
    <property type="project" value="InterPro"/>
</dbReference>
<dbReference type="InterPro" id="IPR047057">
    <property type="entry name" value="MerR_fam"/>
</dbReference>
<evidence type="ECO:0000259" key="4">
    <source>
        <dbReference type="PROSITE" id="PS50937"/>
    </source>
</evidence>
<dbReference type="GO" id="GO:0003677">
    <property type="term" value="F:DNA binding"/>
    <property type="evidence" value="ECO:0007669"/>
    <property type="project" value="UniProtKB-KW"/>
</dbReference>
<dbReference type="InterPro" id="IPR003759">
    <property type="entry name" value="Cbl-bd_cap"/>
</dbReference>
<keyword evidence="2" id="KW-0238">DNA-binding</keyword>
<dbReference type="Gene3D" id="3.40.50.280">
    <property type="entry name" value="Cobalamin-binding domain"/>
    <property type="match status" value="1"/>
</dbReference>
<dbReference type="Gene3D" id="1.10.1240.10">
    <property type="entry name" value="Methionine synthase domain"/>
    <property type="match status" value="1"/>
</dbReference>
<name>A0A223EMB8_9BACI</name>
<accession>A0A223EMB8</accession>
<dbReference type="RefSeq" id="WP_063233190.1">
    <property type="nucleotide sequence ID" value="NZ_BCVO01000008.1"/>
</dbReference>
<keyword evidence="1" id="KW-0805">Transcription regulation</keyword>
<evidence type="ECO:0000256" key="3">
    <source>
        <dbReference type="ARBA" id="ARBA00023163"/>
    </source>
</evidence>
<organism evidence="6 7">
    <name type="scientific">Peribacillus simplex NBRC 15720 = DSM 1321</name>
    <dbReference type="NCBI Taxonomy" id="1349754"/>
    <lineage>
        <taxon>Bacteria</taxon>
        <taxon>Bacillati</taxon>
        <taxon>Bacillota</taxon>
        <taxon>Bacilli</taxon>
        <taxon>Bacillales</taxon>
        <taxon>Bacillaceae</taxon>
        <taxon>Peribacillus</taxon>
    </lineage>
</organism>
<feature type="domain" description="B12-binding" evidence="5">
    <location>
        <begin position="177"/>
        <end position="297"/>
    </location>
</feature>
<dbReference type="PROSITE" id="PS51332">
    <property type="entry name" value="B12_BINDING"/>
    <property type="match status" value="1"/>
</dbReference>
<dbReference type="GO" id="GO:0046872">
    <property type="term" value="F:metal ion binding"/>
    <property type="evidence" value="ECO:0007669"/>
    <property type="project" value="InterPro"/>
</dbReference>
<dbReference type="GO" id="GO:0031419">
    <property type="term" value="F:cobalamin binding"/>
    <property type="evidence" value="ECO:0007669"/>
    <property type="project" value="InterPro"/>
</dbReference>
<dbReference type="InterPro" id="IPR006158">
    <property type="entry name" value="Cobalamin-bd"/>
</dbReference>
<dbReference type="InterPro" id="IPR036594">
    <property type="entry name" value="Meth_synthase_dom"/>
</dbReference>
<evidence type="ECO:0000313" key="6">
    <source>
        <dbReference type="EMBL" id="ASS96364.1"/>
    </source>
</evidence>
<dbReference type="EMBL" id="CP017704">
    <property type="protein sequence ID" value="ASS96364.1"/>
    <property type="molecule type" value="Genomic_DNA"/>
</dbReference>
<dbReference type="Pfam" id="PF02607">
    <property type="entry name" value="B12-binding_2"/>
    <property type="match status" value="1"/>
</dbReference>
<sequence length="297" mass="33453">MQEGKYNIKAVSKLLDIQSGTLRAWERRYKIIEPVRNESGHRLYTEKHLQILKWLINKTKQGFTISQAVSLLESTGTLAPGVQETNRKDEQAIKLSDELIEALLNFNENKAHMLISQAFSMYTIEQTIVDVLGSILIQIGDKWERGEITSAHEHFASNILKSRISSVMHTIPTNGFLPKALTVCAPGEKHEFGLLVFTIFLKRKGYETIYLGESIADKDLFTVLNIIKPSYLFMSCSLKENLDGTFRLVEALIKDFPDLKVGLGGAALSLISEENRTAFSGVLMGDTQSKWEEWLKG</sequence>
<dbReference type="PROSITE" id="PS50937">
    <property type="entry name" value="HTH_MERR_2"/>
    <property type="match status" value="1"/>
</dbReference>
<dbReference type="GeneID" id="56475466"/>
<feature type="domain" description="HTH merR-type" evidence="4">
    <location>
        <begin position="5"/>
        <end position="74"/>
    </location>
</feature>
<dbReference type="Pfam" id="PF13411">
    <property type="entry name" value="MerR_1"/>
    <property type="match status" value="1"/>
</dbReference>
<dbReference type="InterPro" id="IPR009061">
    <property type="entry name" value="DNA-bd_dom_put_sf"/>
</dbReference>
<dbReference type="InterPro" id="IPR036724">
    <property type="entry name" value="Cobalamin-bd_sf"/>
</dbReference>
<gene>
    <name evidence="6" type="ORF">BS1321_22060</name>
</gene>
<reference evidence="6 7" key="1">
    <citation type="submission" date="2016-10" db="EMBL/GenBank/DDBJ databases">
        <title>The whole genome sequencing and assembly of Bacillus simplex DSM 1321 strain.</title>
        <authorList>
            <person name="Park M.-K."/>
            <person name="Lee Y.-J."/>
            <person name="Yi H."/>
            <person name="Bahn Y.-S."/>
            <person name="Kim J.F."/>
            <person name="Lee D.-W."/>
        </authorList>
    </citation>
    <scope>NUCLEOTIDE SEQUENCE [LARGE SCALE GENOMIC DNA]</scope>
    <source>
        <strain evidence="6 7">DSM 1321</strain>
    </source>
</reference>
<protein>
    <submittedName>
        <fullName evidence="6">MerR family transcriptional regulator</fullName>
    </submittedName>
</protein>
<evidence type="ECO:0000259" key="5">
    <source>
        <dbReference type="PROSITE" id="PS51332"/>
    </source>
</evidence>
<dbReference type="OrthoDB" id="9800334at2"/>
<dbReference type="Pfam" id="PF02310">
    <property type="entry name" value="B12-binding"/>
    <property type="match status" value="1"/>
</dbReference>
<dbReference type="Proteomes" id="UP000214618">
    <property type="component" value="Chromosome"/>
</dbReference>
<dbReference type="SUPFAM" id="SSF52242">
    <property type="entry name" value="Cobalamin (vitamin B12)-binding domain"/>
    <property type="match status" value="1"/>
</dbReference>
<dbReference type="InterPro" id="IPR000551">
    <property type="entry name" value="MerR-type_HTH_dom"/>
</dbReference>
<dbReference type="AlphaFoldDB" id="A0A223EMB8"/>
<evidence type="ECO:0000313" key="7">
    <source>
        <dbReference type="Proteomes" id="UP000214618"/>
    </source>
</evidence>
<evidence type="ECO:0000256" key="2">
    <source>
        <dbReference type="ARBA" id="ARBA00023125"/>
    </source>
</evidence>
<keyword evidence="3" id="KW-0804">Transcription</keyword>
<dbReference type="Gene3D" id="1.10.1660.10">
    <property type="match status" value="1"/>
</dbReference>